<accession>A0A9W7J279</accession>
<organism evidence="2 3">
    <name type="scientific">Hibiscus trionum</name>
    <name type="common">Flower of an hour</name>
    <dbReference type="NCBI Taxonomy" id="183268"/>
    <lineage>
        <taxon>Eukaryota</taxon>
        <taxon>Viridiplantae</taxon>
        <taxon>Streptophyta</taxon>
        <taxon>Embryophyta</taxon>
        <taxon>Tracheophyta</taxon>
        <taxon>Spermatophyta</taxon>
        <taxon>Magnoliopsida</taxon>
        <taxon>eudicotyledons</taxon>
        <taxon>Gunneridae</taxon>
        <taxon>Pentapetalae</taxon>
        <taxon>rosids</taxon>
        <taxon>malvids</taxon>
        <taxon>Malvales</taxon>
        <taxon>Malvaceae</taxon>
        <taxon>Malvoideae</taxon>
        <taxon>Hibiscus</taxon>
    </lineage>
</organism>
<dbReference type="InterPro" id="IPR006016">
    <property type="entry name" value="UspA"/>
</dbReference>
<protein>
    <recommendedName>
        <fullName evidence="1">UspA domain-containing protein</fullName>
    </recommendedName>
</protein>
<feature type="domain" description="UspA" evidence="1">
    <location>
        <begin position="36"/>
        <end position="81"/>
    </location>
</feature>
<dbReference type="EMBL" id="BSYR01000044">
    <property type="protein sequence ID" value="GMJ05068.1"/>
    <property type="molecule type" value="Genomic_DNA"/>
</dbReference>
<dbReference type="Gene3D" id="3.40.50.620">
    <property type="entry name" value="HUPs"/>
    <property type="match status" value="1"/>
</dbReference>
<reference evidence="2" key="1">
    <citation type="submission" date="2023-05" db="EMBL/GenBank/DDBJ databases">
        <title>Genome and transcriptome analyses reveal genes involved in the formation of fine ridges on petal epidermal cells in Hibiscus trionum.</title>
        <authorList>
            <person name="Koshimizu S."/>
            <person name="Masuda S."/>
            <person name="Ishii T."/>
            <person name="Shirasu K."/>
            <person name="Hoshino A."/>
            <person name="Arita M."/>
        </authorList>
    </citation>
    <scope>NUCLEOTIDE SEQUENCE</scope>
    <source>
        <strain evidence="2">Hamamatsu line</strain>
    </source>
</reference>
<dbReference type="Pfam" id="PF00582">
    <property type="entry name" value="Usp"/>
    <property type="match status" value="1"/>
</dbReference>
<evidence type="ECO:0000313" key="3">
    <source>
        <dbReference type="Proteomes" id="UP001165190"/>
    </source>
</evidence>
<dbReference type="PANTHER" id="PTHR46100:SF2">
    <property type="entry name" value="OS05G0453700 PROTEIN"/>
    <property type="match status" value="1"/>
</dbReference>
<proteinExistence type="predicted"/>
<keyword evidence="3" id="KW-1185">Reference proteome</keyword>
<dbReference type="AlphaFoldDB" id="A0A9W7J279"/>
<dbReference type="PANTHER" id="PTHR46100">
    <property type="entry name" value="IMP2'P"/>
    <property type="match status" value="1"/>
</dbReference>
<dbReference type="Proteomes" id="UP001165190">
    <property type="component" value="Unassembled WGS sequence"/>
</dbReference>
<dbReference type="OrthoDB" id="843225at2759"/>
<sequence>MPFSKFSSCLKLETIISAFHKIEKSADRAKCRPIGRLGVAMDFSMSSRNALRWAIDNLADKGDTFYIIHINPNSPDDSHSHLAKFGSPLGLLPSTSSNV</sequence>
<name>A0A9W7J279_HIBTR</name>
<evidence type="ECO:0000259" key="1">
    <source>
        <dbReference type="Pfam" id="PF00582"/>
    </source>
</evidence>
<gene>
    <name evidence="2" type="ORF">HRI_004176000</name>
</gene>
<dbReference type="InterPro" id="IPR014729">
    <property type="entry name" value="Rossmann-like_a/b/a_fold"/>
</dbReference>
<dbReference type="SUPFAM" id="SSF52402">
    <property type="entry name" value="Adenine nucleotide alpha hydrolases-like"/>
    <property type="match status" value="1"/>
</dbReference>
<evidence type="ECO:0000313" key="2">
    <source>
        <dbReference type="EMBL" id="GMJ05068.1"/>
    </source>
</evidence>
<comment type="caution">
    <text evidence="2">The sequence shown here is derived from an EMBL/GenBank/DDBJ whole genome shotgun (WGS) entry which is preliminary data.</text>
</comment>